<dbReference type="RefSeq" id="WP_115998863.1">
    <property type="nucleotide sequence ID" value="NZ_QUOV01000001.1"/>
</dbReference>
<dbReference type="InterPro" id="IPR021254">
    <property type="entry name" value="DUF2806"/>
</dbReference>
<sequence>MNNEKTSNTPAVIDADVDNSASASKTVTTQEQPNSQSKKSSQMSAQVQLLNLAKLFALDGSLKPADKQMPIEDRSGRRVRISHLRRQQNMEKIVEKSIHYCAGDQVAERTDADWFDSFIELAERVSNPAMQELWAKILAGEISQPGSFSLKALQAFKNMSLHEAKLFGKACALAVSDSNKKNIRIITGCYQQPGLLNLFDSKREQHVGLSQFGFNYGDVLTLAEHHLVFTQETELETSSSGGVLNLKYNGLPLAIKAKKKRCALTCYKLTPIGAELAQLIADKPDNQFLEHLKAQLSHHYSFG</sequence>
<gene>
    <name evidence="2" type="ORF">DXX92_01845</name>
</gene>
<feature type="compositionally biased region" description="Polar residues" evidence="1">
    <location>
        <begin position="1"/>
        <end position="10"/>
    </location>
</feature>
<proteinExistence type="predicted"/>
<feature type="compositionally biased region" description="Low complexity" evidence="1">
    <location>
        <begin position="30"/>
        <end position="43"/>
    </location>
</feature>
<dbReference type="OrthoDB" id="886161at2"/>
<feature type="compositionally biased region" description="Polar residues" evidence="1">
    <location>
        <begin position="19"/>
        <end position="29"/>
    </location>
</feature>
<evidence type="ECO:0000256" key="1">
    <source>
        <dbReference type="SAM" id="MobiDB-lite"/>
    </source>
</evidence>
<protein>
    <submittedName>
        <fullName evidence="2">TIGR03899 family protein</fullName>
    </submittedName>
</protein>
<reference evidence="2 3" key="1">
    <citation type="submission" date="2018-08" db="EMBL/GenBank/DDBJ databases">
        <title>Thalassotalea euphylliae genome.</title>
        <authorList>
            <person name="Summers S."/>
            <person name="Rice S.A."/>
            <person name="Freckelton M.L."/>
            <person name="Nedved B.T."/>
            <person name="Hadfield M.G."/>
        </authorList>
    </citation>
    <scope>NUCLEOTIDE SEQUENCE [LARGE SCALE GENOMIC DNA]</scope>
    <source>
        <strain evidence="2 3">H2</strain>
    </source>
</reference>
<name>A0A3E0UB77_9GAMM</name>
<organism evidence="2 3">
    <name type="scientific">Thalassotalea euphylliae</name>
    <dbReference type="NCBI Taxonomy" id="1655234"/>
    <lineage>
        <taxon>Bacteria</taxon>
        <taxon>Pseudomonadati</taxon>
        <taxon>Pseudomonadota</taxon>
        <taxon>Gammaproteobacteria</taxon>
        <taxon>Alteromonadales</taxon>
        <taxon>Colwelliaceae</taxon>
        <taxon>Thalassotalea</taxon>
    </lineage>
</organism>
<accession>A0A3E0UB77</accession>
<dbReference type="EMBL" id="QUOV01000001">
    <property type="protein sequence ID" value="REL34186.1"/>
    <property type="molecule type" value="Genomic_DNA"/>
</dbReference>
<dbReference type="Proteomes" id="UP000256999">
    <property type="component" value="Unassembled WGS sequence"/>
</dbReference>
<feature type="region of interest" description="Disordered" evidence="1">
    <location>
        <begin position="1"/>
        <end position="43"/>
    </location>
</feature>
<dbReference type="NCBIfam" id="TIGR03899">
    <property type="entry name" value="TIGR03899 family protein"/>
    <property type="match status" value="1"/>
</dbReference>
<dbReference type="Pfam" id="PF10987">
    <property type="entry name" value="DUF2806"/>
    <property type="match status" value="1"/>
</dbReference>
<evidence type="ECO:0000313" key="3">
    <source>
        <dbReference type="Proteomes" id="UP000256999"/>
    </source>
</evidence>
<dbReference type="AlphaFoldDB" id="A0A3E0UB77"/>
<evidence type="ECO:0000313" key="2">
    <source>
        <dbReference type="EMBL" id="REL34186.1"/>
    </source>
</evidence>
<comment type="caution">
    <text evidence="2">The sequence shown here is derived from an EMBL/GenBank/DDBJ whole genome shotgun (WGS) entry which is preliminary data.</text>
</comment>